<organism evidence="1">
    <name type="scientific">Rhizophora mucronata</name>
    <name type="common">Asiatic mangrove</name>
    <dbReference type="NCBI Taxonomy" id="61149"/>
    <lineage>
        <taxon>Eukaryota</taxon>
        <taxon>Viridiplantae</taxon>
        <taxon>Streptophyta</taxon>
        <taxon>Embryophyta</taxon>
        <taxon>Tracheophyta</taxon>
        <taxon>Spermatophyta</taxon>
        <taxon>Magnoliopsida</taxon>
        <taxon>eudicotyledons</taxon>
        <taxon>Gunneridae</taxon>
        <taxon>Pentapetalae</taxon>
        <taxon>rosids</taxon>
        <taxon>fabids</taxon>
        <taxon>Malpighiales</taxon>
        <taxon>Rhizophoraceae</taxon>
        <taxon>Rhizophora</taxon>
    </lineage>
</organism>
<proteinExistence type="predicted"/>
<dbReference type="EMBL" id="GGEC01086819">
    <property type="protein sequence ID" value="MBX67303.1"/>
    <property type="molecule type" value="Transcribed_RNA"/>
</dbReference>
<reference evidence="1" key="1">
    <citation type="submission" date="2018-02" db="EMBL/GenBank/DDBJ databases">
        <title>Rhizophora mucronata_Transcriptome.</title>
        <authorList>
            <person name="Meera S.P."/>
            <person name="Sreeshan A."/>
            <person name="Augustine A."/>
        </authorList>
    </citation>
    <scope>NUCLEOTIDE SEQUENCE</scope>
    <source>
        <tissue evidence="1">Leaf</tissue>
    </source>
</reference>
<dbReference type="AlphaFoldDB" id="A0A2P2QK07"/>
<evidence type="ECO:0000313" key="1">
    <source>
        <dbReference type="EMBL" id="MBX67303.1"/>
    </source>
</evidence>
<sequence>MTQEECKLKQQGYESRTLINIIEQEDAQLDL</sequence>
<name>A0A2P2QK07_RHIMU</name>
<accession>A0A2P2QK07</accession>
<protein>
    <submittedName>
        <fullName evidence="1">Uncharacterized protein</fullName>
    </submittedName>
</protein>